<keyword evidence="1 5" id="KW-0963">Cytoplasm</keyword>
<dbReference type="Gene3D" id="2.40.30.60">
    <property type="entry name" value="RimM"/>
    <property type="match status" value="1"/>
</dbReference>
<accession>A0A9D2SX21</accession>
<dbReference type="InterPro" id="IPR011033">
    <property type="entry name" value="PRC_barrel-like_sf"/>
</dbReference>
<dbReference type="Pfam" id="PF01782">
    <property type="entry name" value="RimM"/>
    <property type="match status" value="1"/>
</dbReference>
<dbReference type="Gene3D" id="2.30.30.240">
    <property type="entry name" value="PRC-barrel domain"/>
    <property type="match status" value="1"/>
</dbReference>
<organism evidence="8 9">
    <name type="scientific">Candidatus Merdibacter merdavium</name>
    <dbReference type="NCBI Taxonomy" id="2838692"/>
    <lineage>
        <taxon>Bacteria</taxon>
        <taxon>Bacillati</taxon>
        <taxon>Bacillota</taxon>
        <taxon>Erysipelotrichia</taxon>
        <taxon>Erysipelotrichales</taxon>
        <taxon>Erysipelotrichaceae</taxon>
        <taxon>Merdibacter</taxon>
    </lineage>
</organism>
<evidence type="ECO:0000256" key="5">
    <source>
        <dbReference type="HAMAP-Rule" id="MF_00014"/>
    </source>
</evidence>
<reference evidence="8" key="1">
    <citation type="journal article" date="2021" name="PeerJ">
        <title>Extensive microbial diversity within the chicken gut microbiome revealed by metagenomics and culture.</title>
        <authorList>
            <person name="Gilroy R."/>
            <person name="Ravi A."/>
            <person name="Getino M."/>
            <person name="Pursley I."/>
            <person name="Horton D.L."/>
            <person name="Alikhan N.F."/>
            <person name="Baker D."/>
            <person name="Gharbi K."/>
            <person name="Hall N."/>
            <person name="Watson M."/>
            <person name="Adriaenssens E.M."/>
            <person name="Foster-Nyarko E."/>
            <person name="Jarju S."/>
            <person name="Secka A."/>
            <person name="Antonio M."/>
            <person name="Oren A."/>
            <person name="Chaudhuri R.R."/>
            <person name="La Ragione R."/>
            <person name="Hildebrand F."/>
            <person name="Pallen M.J."/>
        </authorList>
    </citation>
    <scope>NUCLEOTIDE SEQUENCE</scope>
    <source>
        <strain evidence="8">CHK187-11901</strain>
    </source>
</reference>
<comment type="function">
    <text evidence="5">An accessory protein needed during the final step in the assembly of 30S ribosomal subunit, possibly for assembly of the head region. Essential for efficient processing of 16S rRNA. May be needed both before and after RbfA during the maturation of 16S rRNA. It has affinity for free ribosomal 30S subunits but not for 70S ribosomes.</text>
</comment>
<keyword evidence="3 5" id="KW-0698">rRNA processing</keyword>
<dbReference type="HAMAP" id="MF_00014">
    <property type="entry name" value="Ribosome_mat_RimM"/>
    <property type="match status" value="1"/>
</dbReference>
<evidence type="ECO:0000256" key="3">
    <source>
        <dbReference type="ARBA" id="ARBA00022552"/>
    </source>
</evidence>
<evidence type="ECO:0000256" key="1">
    <source>
        <dbReference type="ARBA" id="ARBA00022490"/>
    </source>
</evidence>
<dbReference type="InterPro" id="IPR056792">
    <property type="entry name" value="PRC_RimM"/>
</dbReference>
<sequence length="167" mass="18928">METVKIGKIVNTHGLKGELKIIPSTHFIEERFGKGASILIRKDSVHVHVKVERMRVDRGMVYVVLEGLHDINDVEIYKGCEVFIDKADLHPLSEDEVYYSQLMDCEVYTDEDVYVGRVVDVIETGANAVLRVQRENDSVLIPYVKAVVTAVNVEEKRIEIEAMEGLL</sequence>
<gene>
    <name evidence="5 8" type="primary">rimM</name>
    <name evidence="8" type="ORF">H9702_09305</name>
</gene>
<dbReference type="GO" id="GO:0005737">
    <property type="term" value="C:cytoplasm"/>
    <property type="evidence" value="ECO:0007669"/>
    <property type="project" value="UniProtKB-SubCell"/>
</dbReference>
<dbReference type="GO" id="GO:0005840">
    <property type="term" value="C:ribosome"/>
    <property type="evidence" value="ECO:0007669"/>
    <property type="project" value="InterPro"/>
</dbReference>
<dbReference type="AlphaFoldDB" id="A0A9D2SX21"/>
<evidence type="ECO:0000259" key="6">
    <source>
        <dbReference type="Pfam" id="PF01782"/>
    </source>
</evidence>
<dbReference type="Pfam" id="PF24986">
    <property type="entry name" value="PRC_RimM"/>
    <property type="match status" value="1"/>
</dbReference>
<evidence type="ECO:0000313" key="8">
    <source>
        <dbReference type="EMBL" id="HJC37306.1"/>
    </source>
</evidence>
<reference evidence="8" key="2">
    <citation type="submission" date="2021-04" db="EMBL/GenBank/DDBJ databases">
        <authorList>
            <person name="Gilroy R."/>
        </authorList>
    </citation>
    <scope>NUCLEOTIDE SEQUENCE</scope>
    <source>
        <strain evidence="8">CHK187-11901</strain>
    </source>
</reference>
<dbReference type="PANTHER" id="PTHR33692">
    <property type="entry name" value="RIBOSOME MATURATION FACTOR RIMM"/>
    <property type="match status" value="1"/>
</dbReference>
<evidence type="ECO:0000313" key="9">
    <source>
        <dbReference type="Proteomes" id="UP000823896"/>
    </source>
</evidence>
<feature type="domain" description="Ribosome maturation factor RimM PRC barrel" evidence="7">
    <location>
        <begin position="100"/>
        <end position="166"/>
    </location>
</feature>
<name>A0A9D2SX21_9FIRM</name>
<dbReference type="GO" id="GO:0006364">
    <property type="term" value="P:rRNA processing"/>
    <property type="evidence" value="ECO:0007669"/>
    <property type="project" value="UniProtKB-UniRule"/>
</dbReference>
<dbReference type="EMBL" id="DWWM01000057">
    <property type="protein sequence ID" value="HJC37306.1"/>
    <property type="molecule type" value="Genomic_DNA"/>
</dbReference>
<dbReference type="SUPFAM" id="SSF50447">
    <property type="entry name" value="Translation proteins"/>
    <property type="match status" value="1"/>
</dbReference>
<dbReference type="NCBIfam" id="TIGR02273">
    <property type="entry name" value="16S_RimM"/>
    <property type="match status" value="1"/>
</dbReference>
<dbReference type="InterPro" id="IPR009000">
    <property type="entry name" value="Transl_B-barrel_sf"/>
</dbReference>
<comment type="subcellular location">
    <subcellularLocation>
        <location evidence="5">Cytoplasm</location>
    </subcellularLocation>
</comment>
<keyword evidence="2 5" id="KW-0690">Ribosome biogenesis</keyword>
<dbReference type="PANTHER" id="PTHR33692:SF1">
    <property type="entry name" value="RIBOSOME MATURATION FACTOR RIMM"/>
    <property type="match status" value="1"/>
</dbReference>
<dbReference type="InterPro" id="IPR036976">
    <property type="entry name" value="RimM_N_sf"/>
</dbReference>
<dbReference type="SUPFAM" id="SSF50346">
    <property type="entry name" value="PRC-barrel domain"/>
    <property type="match status" value="1"/>
</dbReference>
<feature type="domain" description="RimM N-terminal" evidence="6">
    <location>
        <begin position="6"/>
        <end position="87"/>
    </location>
</feature>
<proteinExistence type="inferred from homology"/>
<comment type="similarity">
    <text evidence="5">Belongs to the RimM family.</text>
</comment>
<evidence type="ECO:0000259" key="7">
    <source>
        <dbReference type="Pfam" id="PF24986"/>
    </source>
</evidence>
<protein>
    <recommendedName>
        <fullName evidence="5">Ribosome maturation factor RimM</fullName>
    </recommendedName>
</protein>
<dbReference type="GO" id="GO:0042274">
    <property type="term" value="P:ribosomal small subunit biogenesis"/>
    <property type="evidence" value="ECO:0007669"/>
    <property type="project" value="UniProtKB-UniRule"/>
</dbReference>
<evidence type="ECO:0000256" key="2">
    <source>
        <dbReference type="ARBA" id="ARBA00022517"/>
    </source>
</evidence>
<evidence type="ECO:0000256" key="4">
    <source>
        <dbReference type="ARBA" id="ARBA00023186"/>
    </source>
</evidence>
<comment type="domain">
    <text evidence="5">The PRC barrel domain binds ribosomal protein uS19.</text>
</comment>
<comment type="caution">
    <text evidence="8">The sequence shown here is derived from an EMBL/GenBank/DDBJ whole genome shotgun (WGS) entry which is preliminary data.</text>
</comment>
<comment type="subunit">
    <text evidence="5">Binds ribosomal protein uS19.</text>
</comment>
<dbReference type="GO" id="GO:0043022">
    <property type="term" value="F:ribosome binding"/>
    <property type="evidence" value="ECO:0007669"/>
    <property type="project" value="InterPro"/>
</dbReference>
<dbReference type="InterPro" id="IPR002676">
    <property type="entry name" value="RimM_N"/>
</dbReference>
<keyword evidence="4 5" id="KW-0143">Chaperone</keyword>
<dbReference type="Proteomes" id="UP000823896">
    <property type="component" value="Unassembled WGS sequence"/>
</dbReference>
<dbReference type="InterPro" id="IPR011961">
    <property type="entry name" value="RimM"/>
</dbReference>